<accession>B8HI99</accession>
<name>B8HI99_PSECP</name>
<keyword evidence="2" id="KW-0614">Plasmid</keyword>
<organism evidence="2 3">
    <name type="scientific">Pseudarthrobacter chlorophenolicus (strain ATCC 700700 / DSM 12829 / CIP 107037 / JCM 12360 / KCTC 9906 / NCIMB 13794 / A6)</name>
    <name type="common">Arthrobacter chlorophenolicus</name>
    <dbReference type="NCBI Taxonomy" id="452863"/>
    <lineage>
        <taxon>Bacteria</taxon>
        <taxon>Bacillati</taxon>
        <taxon>Actinomycetota</taxon>
        <taxon>Actinomycetes</taxon>
        <taxon>Micrococcales</taxon>
        <taxon>Micrococcaceae</taxon>
        <taxon>Pseudarthrobacter</taxon>
    </lineage>
</organism>
<dbReference type="Proteomes" id="UP000002505">
    <property type="component" value="Plasmid pACHL01"/>
</dbReference>
<evidence type="ECO:0000313" key="3">
    <source>
        <dbReference type="Proteomes" id="UP000002505"/>
    </source>
</evidence>
<keyword evidence="3" id="KW-1185">Reference proteome</keyword>
<dbReference type="InterPro" id="IPR004843">
    <property type="entry name" value="Calcineurin-like_PHP"/>
</dbReference>
<feature type="domain" description="Calcineurin-like phosphoesterase" evidence="1">
    <location>
        <begin position="17"/>
        <end position="225"/>
    </location>
</feature>
<geneLocation type="plasmid" evidence="2 3">
    <name>pACHL01</name>
</geneLocation>
<dbReference type="SUPFAM" id="SSF56300">
    <property type="entry name" value="Metallo-dependent phosphatases"/>
    <property type="match status" value="1"/>
</dbReference>
<sequence>MGMETLTQLDMVHEVPKVLIAGDWHGNTGWMHQVLACAARDGYKVIIHVGDLKVLWPDEYYPDFADYGGFTAELVADLERLGLVFIFADGNHDAHPALRALPLNADGFGAISDRLLYAPRGHRWTLGGVRFGALGGAYSIDRGWGTEGRDWFLEETVVPEDVAALGTEPLDVLISHDVPAGIDLDEGTMDVPEAIERESYIVRSLLREAVRNTEPRLVFSGHWHQRRTGLMPGMETRVHVLDKEFKAGNLVTLDLSTLAVEEYKPV</sequence>
<dbReference type="InterPro" id="IPR029052">
    <property type="entry name" value="Metallo-depent_PP-like"/>
</dbReference>
<protein>
    <submittedName>
        <fullName evidence="2">Metallophosphoesterase</fullName>
    </submittedName>
</protein>
<proteinExistence type="predicted"/>
<dbReference type="EMBL" id="CP001342">
    <property type="protein sequence ID" value="ACL42146.1"/>
    <property type="molecule type" value="Genomic_DNA"/>
</dbReference>
<dbReference type="KEGG" id="ach:Achl_4195"/>
<dbReference type="GO" id="GO:0016787">
    <property type="term" value="F:hydrolase activity"/>
    <property type="evidence" value="ECO:0007669"/>
    <property type="project" value="InterPro"/>
</dbReference>
<evidence type="ECO:0000313" key="2">
    <source>
        <dbReference type="EMBL" id="ACL42146.1"/>
    </source>
</evidence>
<dbReference type="Pfam" id="PF00149">
    <property type="entry name" value="Metallophos"/>
    <property type="match status" value="1"/>
</dbReference>
<dbReference type="Gene3D" id="3.60.21.10">
    <property type="match status" value="1"/>
</dbReference>
<gene>
    <name evidence="2" type="ordered locus">Achl_4195</name>
</gene>
<dbReference type="AlphaFoldDB" id="B8HI99"/>
<dbReference type="HOGENOM" id="CLU_1007700_0_0_11"/>
<evidence type="ECO:0000259" key="1">
    <source>
        <dbReference type="Pfam" id="PF00149"/>
    </source>
</evidence>
<reference evidence="2" key="1">
    <citation type="submission" date="2009-01" db="EMBL/GenBank/DDBJ databases">
        <title>Complete sequence of plasmid1 of Arthrobacter chlorophenolicus A6.</title>
        <authorList>
            <consortium name="US DOE Joint Genome Institute"/>
            <person name="Lucas S."/>
            <person name="Copeland A."/>
            <person name="Lapidus A."/>
            <person name="Glavina del Rio T."/>
            <person name="Tice H."/>
            <person name="Bruce D."/>
            <person name="Goodwin L."/>
            <person name="Pitluck S."/>
            <person name="Goltsman E."/>
            <person name="Clum A."/>
            <person name="Larimer F."/>
            <person name="Land M."/>
            <person name="Hauser L."/>
            <person name="Kyrpides N."/>
            <person name="Mikhailova N."/>
            <person name="Jansson J."/>
            <person name="Richardson P."/>
        </authorList>
    </citation>
    <scope>NUCLEOTIDE SEQUENCE [LARGE SCALE GENOMIC DNA]</scope>
    <source>
        <strain evidence="2">A6</strain>
        <plasmid evidence="2">pACHL01</plasmid>
    </source>
</reference>